<evidence type="ECO:0000256" key="3">
    <source>
        <dbReference type="ARBA" id="ARBA00022833"/>
    </source>
</evidence>
<evidence type="ECO:0000313" key="6">
    <source>
        <dbReference type="EMBL" id="GFH50172.1"/>
    </source>
</evidence>
<dbReference type="SUPFAM" id="SSF48452">
    <property type="entry name" value="TPR-like"/>
    <property type="match status" value="1"/>
</dbReference>
<dbReference type="PANTHER" id="PTHR46014:SF1">
    <property type="entry name" value="TETRATRICOPEPTIDE REPEAT PROTEIN 1"/>
    <property type="match status" value="1"/>
</dbReference>
<dbReference type="Gene3D" id="1.25.40.10">
    <property type="entry name" value="Tetratricopeptide repeat domain"/>
    <property type="match status" value="1"/>
</dbReference>
<sequence length="779" mass="89212">MISSVEELLACLSVAKERKLSASNCPELTLNQLGLPLTYDVSSKDLETLKPIYTHVLKDIRENGKQSIFLEKILNSHQENNVDEAILMLFFFEFPDIVRHRKLKKGLNENKFELLDIANEIASNSILANFARDSIKNFDLYHAVILNSTLGILRIEHGRSKKFIKREILRCGDDVKKGFWELRADLAKMLSVRTDINPQMATNSIPLQASLLKIVCGNEESAMKLMVDAPHKEEFIQVLKRDYSHLEPYEHYHNFVLLGFKPNDIRGCDWDQYVEKMGGPAPVEEKVVEHTICERPGCNKIGSKICAGCKLVSYCGRECQVQHWKMHKKNCKKVKKVDTSILKESGKARKIYNAALKRQDQILAEDSSLDYTVVTVVGEDPANISFRDPMKKIFFRKLRQLAPDYPTAVVMMYEMLIFRNGHDDKNALIRAQLMDEYGLDPLDQSLKVEDISSELTDDECAVMIEFMKKSNVIQTDDSNEETKWSELLVNILKRLGIEKCSQFNLQSYREGNLSSKAQQKEENKSTDGNWSYEANGMMAAFDSYWFKDLDRKSATLKASDVAVLSKEKIGITLATLKNEGLHLASGIMRRIFCDEGYPPYVRVSRLDQCNFSFLLSKKKEGNALFTQGKYEEAIEQYNLALFTNDDEQHLHFFVAPQDQVNEIVTILSNQAECYLRMKAYKAAGQTATSALVYNSYHEKSRMRRAKAEIFLYEEEGSIPMLIQADSDLDHVMKSANASNLAWDAAEPLSKKVKEYIKQERKKLMFLFDVVENKIRENCF</sequence>
<dbReference type="InterPro" id="IPR011990">
    <property type="entry name" value="TPR-like_helical_dom_sf"/>
</dbReference>
<dbReference type="SUPFAM" id="SSF144232">
    <property type="entry name" value="HIT/MYND zinc finger-like"/>
    <property type="match status" value="1"/>
</dbReference>
<organism evidence="6 7">
    <name type="scientific">Chaetoceros tenuissimus</name>
    <dbReference type="NCBI Taxonomy" id="426638"/>
    <lineage>
        <taxon>Eukaryota</taxon>
        <taxon>Sar</taxon>
        <taxon>Stramenopiles</taxon>
        <taxon>Ochrophyta</taxon>
        <taxon>Bacillariophyta</taxon>
        <taxon>Coscinodiscophyceae</taxon>
        <taxon>Chaetocerotophycidae</taxon>
        <taxon>Chaetocerotales</taxon>
        <taxon>Chaetocerotaceae</taxon>
        <taxon>Chaetoceros</taxon>
    </lineage>
</organism>
<dbReference type="AlphaFoldDB" id="A0AAD3CQ89"/>
<keyword evidence="7" id="KW-1185">Reference proteome</keyword>
<dbReference type="EMBL" id="BLLK01000038">
    <property type="protein sequence ID" value="GFH50172.1"/>
    <property type="molecule type" value="Genomic_DNA"/>
</dbReference>
<dbReference type="InterPro" id="IPR052769">
    <property type="entry name" value="TPR_domain_protein"/>
</dbReference>
<accession>A0AAD3CQ89</accession>
<comment type="caution">
    <text evidence="6">The sequence shown here is derived from an EMBL/GenBank/DDBJ whole genome shotgun (WGS) entry which is preliminary data.</text>
</comment>
<evidence type="ECO:0000259" key="5">
    <source>
        <dbReference type="PROSITE" id="PS50865"/>
    </source>
</evidence>
<keyword evidence="1" id="KW-0479">Metal-binding</keyword>
<reference evidence="6 7" key="1">
    <citation type="journal article" date="2021" name="Sci. Rep.">
        <title>The genome of the diatom Chaetoceros tenuissimus carries an ancient integrated fragment of an extant virus.</title>
        <authorList>
            <person name="Hongo Y."/>
            <person name="Kimura K."/>
            <person name="Takaki Y."/>
            <person name="Yoshida Y."/>
            <person name="Baba S."/>
            <person name="Kobayashi G."/>
            <person name="Nagasaki K."/>
            <person name="Hano T."/>
            <person name="Tomaru Y."/>
        </authorList>
    </citation>
    <scope>NUCLEOTIDE SEQUENCE [LARGE SCALE GENOMIC DNA]</scope>
    <source>
        <strain evidence="6 7">NIES-3715</strain>
    </source>
</reference>
<keyword evidence="2 4" id="KW-0863">Zinc-finger</keyword>
<dbReference type="GO" id="GO:0008270">
    <property type="term" value="F:zinc ion binding"/>
    <property type="evidence" value="ECO:0007669"/>
    <property type="project" value="UniProtKB-KW"/>
</dbReference>
<dbReference type="PROSITE" id="PS01360">
    <property type="entry name" value="ZF_MYND_1"/>
    <property type="match status" value="1"/>
</dbReference>
<dbReference type="Proteomes" id="UP001054902">
    <property type="component" value="Unassembled WGS sequence"/>
</dbReference>
<protein>
    <recommendedName>
        <fullName evidence="5">MYND-type domain-containing protein</fullName>
    </recommendedName>
</protein>
<evidence type="ECO:0000256" key="2">
    <source>
        <dbReference type="ARBA" id="ARBA00022771"/>
    </source>
</evidence>
<dbReference type="InterPro" id="IPR002893">
    <property type="entry name" value="Znf_MYND"/>
</dbReference>
<feature type="domain" description="MYND-type" evidence="5">
    <location>
        <begin position="290"/>
        <end position="331"/>
    </location>
</feature>
<dbReference type="PROSITE" id="PS50865">
    <property type="entry name" value="ZF_MYND_2"/>
    <property type="match status" value="1"/>
</dbReference>
<keyword evidence="3" id="KW-0862">Zinc</keyword>
<dbReference type="Gene3D" id="6.10.140.2220">
    <property type="match status" value="1"/>
</dbReference>
<evidence type="ECO:0000313" key="7">
    <source>
        <dbReference type="Proteomes" id="UP001054902"/>
    </source>
</evidence>
<gene>
    <name evidence="6" type="ORF">CTEN210_06648</name>
</gene>
<proteinExistence type="predicted"/>
<evidence type="ECO:0000256" key="1">
    <source>
        <dbReference type="ARBA" id="ARBA00022723"/>
    </source>
</evidence>
<evidence type="ECO:0000256" key="4">
    <source>
        <dbReference type="PROSITE-ProRule" id="PRU00134"/>
    </source>
</evidence>
<dbReference type="PANTHER" id="PTHR46014">
    <property type="entry name" value="TETRATRICOPEPTIDE REPEAT PROTEIN 1"/>
    <property type="match status" value="1"/>
</dbReference>
<name>A0AAD3CQ89_9STRA</name>
<dbReference type="Pfam" id="PF01753">
    <property type="entry name" value="zf-MYND"/>
    <property type="match status" value="1"/>
</dbReference>